<keyword evidence="2" id="KW-1185">Reference proteome</keyword>
<accession>A0A9J6H8I7</accession>
<evidence type="ECO:0000313" key="2">
    <source>
        <dbReference type="Proteomes" id="UP000821853"/>
    </source>
</evidence>
<reference evidence="1 2" key="1">
    <citation type="journal article" date="2020" name="Cell">
        <title>Large-Scale Comparative Analyses of Tick Genomes Elucidate Their Genetic Diversity and Vector Capacities.</title>
        <authorList>
            <consortium name="Tick Genome and Microbiome Consortium (TIGMIC)"/>
            <person name="Jia N."/>
            <person name="Wang J."/>
            <person name="Shi W."/>
            <person name="Du L."/>
            <person name="Sun Y."/>
            <person name="Zhan W."/>
            <person name="Jiang J.F."/>
            <person name="Wang Q."/>
            <person name="Zhang B."/>
            <person name="Ji P."/>
            <person name="Bell-Sakyi L."/>
            <person name="Cui X.M."/>
            <person name="Yuan T.T."/>
            <person name="Jiang B.G."/>
            <person name="Yang W.F."/>
            <person name="Lam T.T."/>
            <person name="Chang Q.C."/>
            <person name="Ding S.J."/>
            <person name="Wang X.J."/>
            <person name="Zhu J.G."/>
            <person name="Ruan X.D."/>
            <person name="Zhao L."/>
            <person name="Wei J.T."/>
            <person name="Ye R.Z."/>
            <person name="Que T.C."/>
            <person name="Du C.H."/>
            <person name="Zhou Y.H."/>
            <person name="Cheng J.X."/>
            <person name="Dai P.F."/>
            <person name="Guo W.B."/>
            <person name="Han X.H."/>
            <person name="Huang E.J."/>
            <person name="Li L.F."/>
            <person name="Wei W."/>
            <person name="Gao Y.C."/>
            <person name="Liu J.Z."/>
            <person name="Shao H.Z."/>
            <person name="Wang X."/>
            <person name="Wang C.C."/>
            <person name="Yang T.C."/>
            <person name="Huo Q.B."/>
            <person name="Li W."/>
            <person name="Chen H.Y."/>
            <person name="Chen S.E."/>
            <person name="Zhou L.G."/>
            <person name="Ni X.B."/>
            <person name="Tian J.H."/>
            <person name="Sheng Y."/>
            <person name="Liu T."/>
            <person name="Pan Y.S."/>
            <person name="Xia L.Y."/>
            <person name="Li J."/>
            <person name="Zhao F."/>
            <person name="Cao W.C."/>
        </authorList>
    </citation>
    <scope>NUCLEOTIDE SEQUENCE [LARGE SCALE GENOMIC DNA]</scope>
    <source>
        <strain evidence="1">HaeL-2018</strain>
    </source>
</reference>
<dbReference type="VEuPathDB" id="VectorBase:HLOH_047568"/>
<gene>
    <name evidence="1" type="ORF">HPB48_026010</name>
</gene>
<evidence type="ECO:0000313" key="1">
    <source>
        <dbReference type="EMBL" id="KAH9384027.1"/>
    </source>
</evidence>
<protein>
    <submittedName>
        <fullName evidence="1">Uncharacterized protein</fullName>
    </submittedName>
</protein>
<organism evidence="1 2">
    <name type="scientific">Haemaphysalis longicornis</name>
    <name type="common">Bush tick</name>
    <dbReference type="NCBI Taxonomy" id="44386"/>
    <lineage>
        <taxon>Eukaryota</taxon>
        <taxon>Metazoa</taxon>
        <taxon>Ecdysozoa</taxon>
        <taxon>Arthropoda</taxon>
        <taxon>Chelicerata</taxon>
        <taxon>Arachnida</taxon>
        <taxon>Acari</taxon>
        <taxon>Parasitiformes</taxon>
        <taxon>Ixodida</taxon>
        <taxon>Ixodoidea</taxon>
        <taxon>Ixodidae</taxon>
        <taxon>Haemaphysalinae</taxon>
        <taxon>Haemaphysalis</taxon>
    </lineage>
</organism>
<dbReference type="Proteomes" id="UP000821853">
    <property type="component" value="Unassembled WGS sequence"/>
</dbReference>
<dbReference type="AlphaFoldDB" id="A0A9J6H8I7"/>
<comment type="caution">
    <text evidence="1">The sequence shown here is derived from an EMBL/GenBank/DDBJ whole genome shotgun (WGS) entry which is preliminary data.</text>
</comment>
<proteinExistence type="predicted"/>
<dbReference type="EMBL" id="JABSTR010001433">
    <property type="protein sequence ID" value="KAH9384027.1"/>
    <property type="molecule type" value="Genomic_DNA"/>
</dbReference>
<name>A0A9J6H8I7_HAELO</name>
<sequence>MGYFDEGSTLPPPFNIIISPKSVWYFLRGLLRLCRFLCKSAFAARPRFQHSAAVKVPLLFLFCLRDGRLCCFVRAPP</sequence>
<dbReference type="OrthoDB" id="2373987at2759"/>